<accession>A0A3B0SMX3</accession>
<name>A0A3B0SMX3_9ZZZZ</name>
<dbReference type="Pfam" id="PF01996">
    <property type="entry name" value="F420_ligase"/>
    <property type="match status" value="1"/>
</dbReference>
<evidence type="ECO:0000256" key="7">
    <source>
        <dbReference type="ARBA" id="ARBA00023211"/>
    </source>
</evidence>
<dbReference type="PANTHER" id="PTHR47917:SF1">
    <property type="entry name" value="COENZYME F420:L-GLUTAMATE LIGASE"/>
    <property type="match status" value="1"/>
</dbReference>
<dbReference type="NCBIfam" id="TIGR01916">
    <property type="entry name" value="F420_cofE"/>
    <property type="match status" value="1"/>
</dbReference>
<dbReference type="AlphaFoldDB" id="A0A3B0SMX3"/>
<dbReference type="GO" id="GO:0052619">
    <property type="term" value="F:coenzyme F420-1:gamma-L-glutamate ligase activity"/>
    <property type="evidence" value="ECO:0007669"/>
    <property type="project" value="UniProtKB-EC"/>
</dbReference>
<keyword evidence="5" id="KW-0630">Potassium</keyword>
<dbReference type="EC" id="6.3.2.34" evidence="9"/>
<keyword evidence="2" id="KW-0479">Metal-binding</keyword>
<feature type="domain" description="Coenzyme F420:L-glutamate ligase-like" evidence="8">
    <location>
        <begin position="21"/>
        <end position="237"/>
    </location>
</feature>
<dbReference type="GO" id="GO:0005525">
    <property type="term" value="F:GTP binding"/>
    <property type="evidence" value="ECO:0007669"/>
    <property type="project" value="UniProtKB-KW"/>
</dbReference>
<dbReference type="InterPro" id="IPR002847">
    <property type="entry name" value="F420-0_gamma-glut_ligase-dom"/>
</dbReference>
<reference evidence="9" key="1">
    <citation type="submission" date="2018-06" db="EMBL/GenBank/DDBJ databases">
        <authorList>
            <person name="Zhirakovskaya E."/>
        </authorList>
    </citation>
    <scope>NUCLEOTIDE SEQUENCE</scope>
</reference>
<protein>
    <submittedName>
        <fullName evidence="9">Coenzyme F420-0:L-glutamate ligase @ F420-1:L-glutamate ligase</fullName>
        <ecNumber evidence="9">6.3.2.31</ecNumber>
        <ecNumber evidence="9">6.3.2.34</ecNumber>
    </submittedName>
</protein>
<gene>
    <name evidence="9" type="ORF">MNBD_ALPHA04-1635</name>
</gene>
<keyword evidence="6" id="KW-0342">GTP-binding</keyword>
<evidence type="ECO:0000313" key="9">
    <source>
        <dbReference type="EMBL" id="VAW03612.1"/>
    </source>
</evidence>
<dbReference type="EC" id="6.3.2.31" evidence="9"/>
<sequence>MQGFILQDLFVRIEIETLDGFPEVSSGDDVAHLIVESSQFNDIRHCDGDILVIAQKIISKAESRLVSLSDIEPSERAEALASETNKDPRLVELILSESDGVIRHKRDVLIVAHKLGLVHANAGIDQSNIAGEDQALLLPVAPDVSAARIRSSLEEKYGVRLGVIIADSMGRAWRRGTVGTAIGAAGVEIFQDLKGQPDRYGRNLETTEVGMGDQLAAAASLVIGQAAEGTPVAIIRGLDISSDKQSAADLLRPIAEDLFR</sequence>
<dbReference type="PANTHER" id="PTHR47917">
    <property type="match status" value="1"/>
</dbReference>
<organism evidence="9">
    <name type="scientific">hydrothermal vent metagenome</name>
    <dbReference type="NCBI Taxonomy" id="652676"/>
    <lineage>
        <taxon>unclassified sequences</taxon>
        <taxon>metagenomes</taxon>
        <taxon>ecological metagenomes</taxon>
    </lineage>
</organism>
<evidence type="ECO:0000256" key="4">
    <source>
        <dbReference type="ARBA" id="ARBA00022842"/>
    </source>
</evidence>
<evidence type="ECO:0000256" key="6">
    <source>
        <dbReference type="ARBA" id="ARBA00023134"/>
    </source>
</evidence>
<dbReference type="EMBL" id="UOEF01000377">
    <property type="protein sequence ID" value="VAW03612.1"/>
    <property type="molecule type" value="Genomic_DNA"/>
</dbReference>
<evidence type="ECO:0000256" key="1">
    <source>
        <dbReference type="ARBA" id="ARBA00022598"/>
    </source>
</evidence>
<keyword evidence="3" id="KW-0547">Nucleotide-binding</keyword>
<evidence type="ECO:0000259" key="8">
    <source>
        <dbReference type="Pfam" id="PF01996"/>
    </source>
</evidence>
<evidence type="ECO:0000256" key="5">
    <source>
        <dbReference type="ARBA" id="ARBA00022958"/>
    </source>
</evidence>
<dbReference type="GO" id="GO:0052618">
    <property type="term" value="F:coenzyme F420-0:L-glutamate ligase activity"/>
    <property type="evidence" value="ECO:0007669"/>
    <property type="project" value="UniProtKB-EC"/>
</dbReference>
<keyword evidence="1 9" id="KW-0436">Ligase</keyword>
<dbReference type="SUPFAM" id="SSF144010">
    <property type="entry name" value="CofE-like"/>
    <property type="match status" value="1"/>
</dbReference>
<keyword evidence="4" id="KW-0460">Magnesium</keyword>
<dbReference type="InterPro" id="IPR008225">
    <property type="entry name" value="F420-0_g-glutamyl_ligase"/>
</dbReference>
<dbReference type="Gene3D" id="3.30.1330.100">
    <property type="entry name" value="CofE-like"/>
    <property type="match status" value="1"/>
</dbReference>
<evidence type="ECO:0000256" key="2">
    <source>
        <dbReference type="ARBA" id="ARBA00022723"/>
    </source>
</evidence>
<proteinExistence type="predicted"/>
<keyword evidence="7" id="KW-0464">Manganese</keyword>
<evidence type="ECO:0000256" key="3">
    <source>
        <dbReference type="ARBA" id="ARBA00022741"/>
    </source>
</evidence>
<dbReference type="Gene3D" id="3.90.1660.10">
    <property type="entry name" value="CofE-like domain"/>
    <property type="match status" value="1"/>
</dbReference>
<dbReference type="GO" id="GO:0046872">
    <property type="term" value="F:metal ion binding"/>
    <property type="evidence" value="ECO:0007669"/>
    <property type="project" value="UniProtKB-KW"/>
</dbReference>